<evidence type="ECO:0000313" key="1">
    <source>
        <dbReference type="EMBL" id="MFD2204181.1"/>
    </source>
</evidence>
<keyword evidence="2" id="KW-1185">Reference proteome</keyword>
<dbReference type="SUPFAM" id="SSF52540">
    <property type="entry name" value="P-loop containing nucleoside triphosphate hydrolases"/>
    <property type="match status" value="1"/>
</dbReference>
<dbReference type="Proteomes" id="UP001597294">
    <property type="component" value="Unassembled WGS sequence"/>
</dbReference>
<dbReference type="Gene3D" id="3.40.50.300">
    <property type="entry name" value="P-loop containing nucleotide triphosphate hydrolases"/>
    <property type="match status" value="1"/>
</dbReference>
<accession>A0ABW5BHE7</accession>
<dbReference type="EMBL" id="JBHUII010000001">
    <property type="protein sequence ID" value="MFD2204181.1"/>
    <property type="molecule type" value="Genomic_DNA"/>
</dbReference>
<dbReference type="RefSeq" id="WP_380247495.1">
    <property type="nucleotide sequence ID" value="NZ_JBHUII010000001.1"/>
</dbReference>
<gene>
    <name evidence="1" type="ORF">ACFSKO_01075</name>
</gene>
<proteinExistence type="predicted"/>
<evidence type="ECO:0008006" key="3">
    <source>
        <dbReference type="Google" id="ProtNLM"/>
    </source>
</evidence>
<evidence type="ECO:0000313" key="2">
    <source>
        <dbReference type="Proteomes" id="UP001597294"/>
    </source>
</evidence>
<sequence>MISEIMIKNIKGISNKTFKVQIQPNKPNILVAPNGFGKSSIATAFSSMNSSRLNLDEKDHHKEDISLLPELSVTLKGQKLTADQTKNDIRNEYDILVINSGLTPKAKKGFRGSVSSSLEVQSIQICKIPDKADFSYKVGDIRAAFGTNGKILPNISQLLKDTILPYVVEGIDFSKFSQKRIKNAIAAVKDKINERDGSSEAIKGWIGENCFADFEAISPLNELTELLRKLGKEISHVDSFLVTYQLAEIHVADTKKFKRAIEWLRYSSIKDHYDHLLSNFCSSGWQWAKINEDKKKKTLSIIFPKAHQLSNGQRDMITLVVRLHKTLYEGTKKPLILIIDEVFDYLDDANLVAFQYYVTSIIEAYKDRKQEIYPIILTHLDPGVFFDFCFNKHKIQVTYLLAGSTGKSKDTLKLIEVRDTNEQLKERLEKYWFHYHTDPDEFLGETWPGNLPDGWRSSNNFHAYTNSELERYLGSKKYDPLAVCFSVRVSIEKLAYVRLSQQDDQNEFIDNVRNTKKKINFVASKGADIPEIYFLLGLIYNTNLHWKQGRDYISPLVAKLNHPTIKQMIMTITDTSDQEE</sequence>
<organism evidence="1 2">
    <name type="scientific">Kiloniella antarctica</name>
    <dbReference type="NCBI Taxonomy" id="1550907"/>
    <lineage>
        <taxon>Bacteria</taxon>
        <taxon>Pseudomonadati</taxon>
        <taxon>Pseudomonadota</taxon>
        <taxon>Alphaproteobacteria</taxon>
        <taxon>Rhodospirillales</taxon>
        <taxon>Kiloniellaceae</taxon>
        <taxon>Kiloniella</taxon>
    </lineage>
</organism>
<name>A0ABW5BHE7_9PROT</name>
<dbReference type="InterPro" id="IPR027417">
    <property type="entry name" value="P-loop_NTPase"/>
</dbReference>
<protein>
    <recommendedName>
        <fullName evidence="3">Rad50/SbcC-type AAA domain-containing protein</fullName>
    </recommendedName>
</protein>
<comment type="caution">
    <text evidence="1">The sequence shown here is derived from an EMBL/GenBank/DDBJ whole genome shotgun (WGS) entry which is preliminary data.</text>
</comment>
<reference evidence="2" key="1">
    <citation type="journal article" date="2019" name="Int. J. Syst. Evol. Microbiol.">
        <title>The Global Catalogue of Microorganisms (GCM) 10K type strain sequencing project: providing services to taxonomists for standard genome sequencing and annotation.</title>
        <authorList>
            <consortium name="The Broad Institute Genomics Platform"/>
            <consortium name="The Broad Institute Genome Sequencing Center for Infectious Disease"/>
            <person name="Wu L."/>
            <person name="Ma J."/>
        </authorList>
    </citation>
    <scope>NUCLEOTIDE SEQUENCE [LARGE SCALE GENOMIC DNA]</scope>
    <source>
        <strain evidence="2">CGMCC 4.7192</strain>
    </source>
</reference>